<dbReference type="EMBL" id="CP019645">
    <property type="protein sequence ID" value="AQQ59097.1"/>
    <property type="molecule type" value="Genomic_DNA"/>
</dbReference>
<dbReference type="EMBL" id="CP019645">
    <property type="protein sequence ID" value="AQQ59369.1"/>
    <property type="molecule type" value="Genomic_DNA"/>
</dbReference>
<feature type="coiled-coil region" evidence="1">
    <location>
        <begin position="11"/>
        <end position="45"/>
    </location>
</feature>
<accession>A0A1Q2LG51</accession>
<dbReference type="Proteomes" id="UP000188298">
    <property type="component" value="Chromosome"/>
</dbReference>
<name>A0A1Q2LG51_9HELI</name>
<dbReference type="KEGG" id="hbl:XJ32_02105"/>
<keyword evidence="1" id="KW-0175">Coiled coil</keyword>
<reference evidence="2 4" key="1">
    <citation type="submission" date="2017-02" db="EMBL/GenBank/DDBJ databases">
        <title>Whole genome sequencing of Helicobacter bilis strain AAQJH.</title>
        <authorList>
            <person name="Conlan S."/>
            <person name="Thomas P.J."/>
            <person name="Mullikin J."/>
            <person name="Palmore T.N."/>
            <person name="Frank K.M."/>
            <person name="Segre J.A."/>
        </authorList>
    </citation>
    <scope>NUCLEOTIDE SEQUENCE [LARGE SCALE GENOMIC DNA]</scope>
    <source>
        <strain evidence="2 4">AAQJH</strain>
    </source>
</reference>
<proteinExistence type="predicted"/>
<evidence type="ECO:0000313" key="3">
    <source>
        <dbReference type="EMBL" id="AQQ59369.1"/>
    </source>
</evidence>
<organism evidence="2 4">
    <name type="scientific">Helicobacter bilis</name>
    <dbReference type="NCBI Taxonomy" id="37372"/>
    <lineage>
        <taxon>Bacteria</taxon>
        <taxon>Pseudomonadati</taxon>
        <taxon>Campylobacterota</taxon>
        <taxon>Epsilonproteobacteria</taxon>
        <taxon>Campylobacterales</taxon>
        <taxon>Helicobacteraceae</taxon>
        <taxon>Helicobacter</taxon>
    </lineage>
</organism>
<evidence type="ECO:0000313" key="2">
    <source>
        <dbReference type="EMBL" id="AQQ59097.1"/>
    </source>
</evidence>
<gene>
    <name evidence="2" type="ORF">XJ32_02105</name>
    <name evidence="3" type="ORF">XJ32_03865</name>
</gene>
<protein>
    <submittedName>
        <fullName evidence="2">Uncharacterized protein</fullName>
    </submittedName>
</protein>
<dbReference type="KEGG" id="hbl:XJ32_03865"/>
<dbReference type="RefSeq" id="WP_077388196.1">
    <property type="nucleotide sequence ID" value="NZ_CP019645.1"/>
</dbReference>
<evidence type="ECO:0000256" key="1">
    <source>
        <dbReference type="SAM" id="Coils"/>
    </source>
</evidence>
<dbReference type="AlphaFoldDB" id="A0A1Q2LG51"/>
<evidence type="ECO:0000313" key="4">
    <source>
        <dbReference type="Proteomes" id="UP000188298"/>
    </source>
</evidence>
<sequence>MALRRKTPQDKDIQQLQIKELQEIVTNLTKEIQELKEQQKSEGNLGEVVNTLIQEIKGLQDFTFSLQKTLKEHAENSQYLLSKINKTEGIADKNAGDIYNLKIKEGLHSDLLDRAKPIIEIADPLSTVAFRIQKLETSLQKVKDFNPQELKEREEVNTNCITDLQTDFLLHGQMLADLRLEIEKVKKLQALHDKQIHALKHEVSKSVWEKLFKWRLSFGRF</sequence>